<name>A0ACC2EVT6_DIPCM</name>
<gene>
    <name evidence="1" type="ORF">O6H91_01G125600</name>
</gene>
<accession>A0ACC2EVT6</accession>
<reference evidence="2" key="1">
    <citation type="journal article" date="2024" name="Proc. Natl. Acad. Sci. U.S.A.">
        <title>Extraordinary preservation of gene collinearity over three hundred million years revealed in homosporous lycophytes.</title>
        <authorList>
            <person name="Li C."/>
            <person name="Wickell D."/>
            <person name="Kuo L.Y."/>
            <person name="Chen X."/>
            <person name="Nie B."/>
            <person name="Liao X."/>
            <person name="Peng D."/>
            <person name="Ji J."/>
            <person name="Jenkins J."/>
            <person name="Williams M."/>
            <person name="Shu S."/>
            <person name="Plott C."/>
            <person name="Barry K."/>
            <person name="Rajasekar S."/>
            <person name="Grimwood J."/>
            <person name="Han X."/>
            <person name="Sun S."/>
            <person name="Hou Z."/>
            <person name="He W."/>
            <person name="Dai G."/>
            <person name="Sun C."/>
            <person name="Schmutz J."/>
            <person name="Leebens-Mack J.H."/>
            <person name="Li F.W."/>
            <person name="Wang L."/>
        </authorList>
    </citation>
    <scope>NUCLEOTIDE SEQUENCE [LARGE SCALE GENOMIC DNA]</scope>
    <source>
        <strain evidence="2">cv. PW_Plant_1</strain>
    </source>
</reference>
<keyword evidence="2" id="KW-1185">Reference proteome</keyword>
<dbReference type="EMBL" id="CM055092">
    <property type="protein sequence ID" value="KAJ7570557.1"/>
    <property type="molecule type" value="Genomic_DNA"/>
</dbReference>
<evidence type="ECO:0000313" key="1">
    <source>
        <dbReference type="EMBL" id="KAJ7570557.1"/>
    </source>
</evidence>
<comment type="caution">
    <text evidence="1">The sequence shown here is derived from an EMBL/GenBank/DDBJ whole genome shotgun (WGS) entry which is preliminary data.</text>
</comment>
<proteinExistence type="predicted"/>
<organism evidence="1 2">
    <name type="scientific">Diphasiastrum complanatum</name>
    <name type="common">Issler's clubmoss</name>
    <name type="synonym">Lycopodium complanatum</name>
    <dbReference type="NCBI Taxonomy" id="34168"/>
    <lineage>
        <taxon>Eukaryota</taxon>
        <taxon>Viridiplantae</taxon>
        <taxon>Streptophyta</taxon>
        <taxon>Embryophyta</taxon>
        <taxon>Tracheophyta</taxon>
        <taxon>Lycopodiopsida</taxon>
        <taxon>Lycopodiales</taxon>
        <taxon>Lycopodiaceae</taxon>
        <taxon>Lycopodioideae</taxon>
        <taxon>Diphasiastrum</taxon>
    </lineage>
</organism>
<dbReference type="Proteomes" id="UP001162992">
    <property type="component" value="Chromosome 1"/>
</dbReference>
<evidence type="ECO:0000313" key="2">
    <source>
        <dbReference type="Proteomes" id="UP001162992"/>
    </source>
</evidence>
<protein>
    <submittedName>
        <fullName evidence="1">Uncharacterized protein</fullName>
    </submittedName>
</protein>
<sequence length="102" mass="10710">MMGVVVVVVTKESGGGENERSHGGGRNKRSGSDNGGHRGHSIGGWRRGVKDIDGGNRGRDILACKSGQLEELVEGVRVKGGCRGGDIWERRKGWRGGSGKGV</sequence>